<dbReference type="AlphaFoldDB" id="A0A4Z2H234"/>
<dbReference type="EMBL" id="SRLO01000347">
    <property type="protein sequence ID" value="TNN59829.1"/>
    <property type="molecule type" value="Genomic_DNA"/>
</dbReference>
<evidence type="ECO:0000313" key="3">
    <source>
        <dbReference type="Proteomes" id="UP000314294"/>
    </source>
</evidence>
<evidence type="ECO:0000313" key="2">
    <source>
        <dbReference type="EMBL" id="TNN59829.1"/>
    </source>
</evidence>
<feature type="compositionally biased region" description="Polar residues" evidence="1">
    <location>
        <begin position="46"/>
        <end position="58"/>
    </location>
</feature>
<reference evidence="2 3" key="1">
    <citation type="submission" date="2019-03" db="EMBL/GenBank/DDBJ databases">
        <title>First draft genome of Liparis tanakae, snailfish: a comprehensive survey of snailfish specific genes.</title>
        <authorList>
            <person name="Kim W."/>
            <person name="Song I."/>
            <person name="Jeong J.-H."/>
            <person name="Kim D."/>
            <person name="Kim S."/>
            <person name="Ryu S."/>
            <person name="Song J.Y."/>
            <person name="Lee S.K."/>
        </authorList>
    </citation>
    <scope>NUCLEOTIDE SEQUENCE [LARGE SCALE GENOMIC DNA]</scope>
    <source>
        <tissue evidence="2">Muscle</tissue>
    </source>
</reference>
<feature type="region of interest" description="Disordered" evidence="1">
    <location>
        <begin position="46"/>
        <end position="71"/>
    </location>
</feature>
<comment type="caution">
    <text evidence="2">The sequence shown here is derived from an EMBL/GenBank/DDBJ whole genome shotgun (WGS) entry which is preliminary data.</text>
</comment>
<organism evidence="2 3">
    <name type="scientific">Liparis tanakae</name>
    <name type="common">Tanaka's snailfish</name>
    <dbReference type="NCBI Taxonomy" id="230148"/>
    <lineage>
        <taxon>Eukaryota</taxon>
        <taxon>Metazoa</taxon>
        <taxon>Chordata</taxon>
        <taxon>Craniata</taxon>
        <taxon>Vertebrata</taxon>
        <taxon>Euteleostomi</taxon>
        <taxon>Actinopterygii</taxon>
        <taxon>Neopterygii</taxon>
        <taxon>Teleostei</taxon>
        <taxon>Neoteleostei</taxon>
        <taxon>Acanthomorphata</taxon>
        <taxon>Eupercaria</taxon>
        <taxon>Perciformes</taxon>
        <taxon>Cottioidei</taxon>
        <taxon>Cottales</taxon>
        <taxon>Liparidae</taxon>
        <taxon>Liparis</taxon>
    </lineage>
</organism>
<dbReference type="Proteomes" id="UP000314294">
    <property type="component" value="Unassembled WGS sequence"/>
</dbReference>
<proteinExistence type="predicted"/>
<gene>
    <name evidence="2" type="ORF">EYF80_029935</name>
</gene>
<accession>A0A4Z2H234</accession>
<sequence length="71" mass="7964">MTKSMPVCHNLNMEETPFVKLKRKTKVHGERGFCIVSTDYNPSWQLGNELQSPSSAGQTEPRLLPSCKRSG</sequence>
<name>A0A4Z2H234_9TELE</name>
<keyword evidence="3" id="KW-1185">Reference proteome</keyword>
<evidence type="ECO:0000256" key="1">
    <source>
        <dbReference type="SAM" id="MobiDB-lite"/>
    </source>
</evidence>
<protein>
    <submittedName>
        <fullName evidence="2">Uncharacterized protein</fullName>
    </submittedName>
</protein>